<comment type="caution">
    <text evidence="1">The sequence shown here is derived from an EMBL/GenBank/DDBJ whole genome shotgun (WGS) entry which is preliminary data.</text>
</comment>
<gene>
    <name evidence="1" type="ORF">S03H2_20497</name>
</gene>
<evidence type="ECO:0000313" key="1">
    <source>
        <dbReference type="EMBL" id="GAH37544.1"/>
    </source>
</evidence>
<reference evidence="1" key="1">
    <citation type="journal article" date="2014" name="Front. Microbiol.">
        <title>High frequency of phylogenetically diverse reductive dehalogenase-homologous genes in deep subseafloor sedimentary metagenomes.</title>
        <authorList>
            <person name="Kawai M."/>
            <person name="Futagami T."/>
            <person name="Toyoda A."/>
            <person name="Takaki Y."/>
            <person name="Nishi S."/>
            <person name="Hori S."/>
            <person name="Arai W."/>
            <person name="Tsubouchi T."/>
            <person name="Morono Y."/>
            <person name="Uchiyama I."/>
            <person name="Ito T."/>
            <person name="Fujiyama A."/>
            <person name="Inagaki F."/>
            <person name="Takami H."/>
        </authorList>
    </citation>
    <scope>NUCLEOTIDE SEQUENCE</scope>
    <source>
        <strain evidence="1">Expedition CK06-06</strain>
    </source>
</reference>
<name>X1G7M4_9ZZZZ</name>
<accession>X1G7M4</accession>
<dbReference type="EMBL" id="BARU01010807">
    <property type="protein sequence ID" value="GAH37544.1"/>
    <property type="molecule type" value="Genomic_DNA"/>
</dbReference>
<organism evidence="1">
    <name type="scientific">marine sediment metagenome</name>
    <dbReference type="NCBI Taxonomy" id="412755"/>
    <lineage>
        <taxon>unclassified sequences</taxon>
        <taxon>metagenomes</taxon>
        <taxon>ecological metagenomes</taxon>
    </lineage>
</organism>
<feature type="non-terminal residue" evidence="1">
    <location>
        <position position="56"/>
    </location>
</feature>
<proteinExistence type="predicted"/>
<protein>
    <submittedName>
        <fullName evidence="1">Uncharacterized protein</fullName>
    </submittedName>
</protein>
<sequence length="56" mass="6522">MIDYNNIGNGFRNDPTKPKSIVPETLILIYLFSYLEKEIFAISVNQISFYTRYPSS</sequence>
<dbReference type="AlphaFoldDB" id="X1G7M4"/>